<organism evidence="2">
    <name type="scientific">Gryllus pennsylvanicus</name>
    <name type="common">Fall field cricket</name>
    <dbReference type="NCBI Taxonomy" id="51074"/>
    <lineage>
        <taxon>Eukaryota</taxon>
        <taxon>Metazoa</taxon>
        <taxon>Ecdysozoa</taxon>
        <taxon>Arthropoda</taxon>
        <taxon>Hexapoda</taxon>
        <taxon>Insecta</taxon>
        <taxon>Pterygota</taxon>
        <taxon>Neoptera</taxon>
        <taxon>Polyneoptera</taxon>
        <taxon>Orthoptera</taxon>
        <taxon>Ensifera</taxon>
        <taxon>Gryllidea</taxon>
        <taxon>Grylloidea</taxon>
        <taxon>Gryllidae</taxon>
        <taxon>Gryllinae</taxon>
        <taxon>Gryllus</taxon>
    </lineage>
</organism>
<proteinExistence type="evidence at transcript level"/>
<accession>Q0ZBW7</accession>
<dbReference type="InterPro" id="IPR032552">
    <property type="entry name" value="RSB_motif"/>
</dbReference>
<dbReference type="GO" id="GO:0061574">
    <property type="term" value="C:ASAP complex"/>
    <property type="evidence" value="ECO:0007669"/>
    <property type="project" value="TreeGrafter"/>
</dbReference>
<dbReference type="GO" id="GO:0008380">
    <property type="term" value="P:RNA splicing"/>
    <property type="evidence" value="ECO:0007669"/>
    <property type="project" value="TreeGrafter"/>
</dbReference>
<feature type="non-terminal residue" evidence="2">
    <location>
        <position position="157"/>
    </location>
</feature>
<dbReference type="PANTHER" id="PTHR46589">
    <property type="entry name" value="APOPTOTIC CHROMATIN CONDENSATION INDUCER IN THE NUCLEUS"/>
    <property type="match status" value="1"/>
</dbReference>
<feature type="non-terminal residue" evidence="2">
    <location>
        <position position="1"/>
    </location>
</feature>
<evidence type="ECO:0000313" key="2">
    <source>
        <dbReference type="EMBL" id="ABG01861.1"/>
    </source>
</evidence>
<gene>
    <name evidence="2" type="ORF">AG-0404P-Gp</name>
</gene>
<dbReference type="PANTHER" id="PTHR46589:SF1">
    <property type="entry name" value="APOPTOTIC CHROMATIN CONDENSATION INDUCER IN THE NUCLEUS"/>
    <property type="match status" value="1"/>
</dbReference>
<feature type="compositionally biased region" description="Basic and acidic residues" evidence="1">
    <location>
        <begin position="111"/>
        <end position="131"/>
    </location>
</feature>
<dbReference type="AlphaFoldDB" id="Q0ZBW7"/>
<evidence type="ECO:0000256" key="1">
    <source>
        <dbReference type="SAM" id="MobiDB-lite"/>
    </source>
</evidence>
<name>Q0ZBW7_GRYPE</name>
<dbReference type="Pfam" id="PF16294">
    <property type="entry name" value="RSB_motif"/>
    <property type="match status" value="1"/>
</dbReference>
<dbReference type="GO" id="GO:0071011">
    <property type="term" value="C:precatalytic spliceosome"/>
    <property type="evidence" value="ECO:0007669"/>
    <property type="project" value="TreeGrafter"/>
</dbReference>
<protein>
    <submittedName>
        <fullName evidence="2">Putative accessory gland protein</fullName>
    </submittedName>
</protein>
<feature type="compositionally biased region" description="Basic and acidic residues" evidence="1">
    <location>
        <begin position="26"/>
        <end position="43"/>
    </location>
</feature>
<dbReference type="EMBL" id="DQ630903">
    <property type="protein sequence ID" value="ABG01861.1"/>
    <property type="molecule type" value="mRNA"/>
</dbReference>
<dbReference type="GO" id="GO:0003723">
    <property type="term" value="F:RNA binding"/>
    <property type="evidence" value="ECO:0007669"/>
    <property type="project" value="TreeGrafter"/>
</dbReference>
<sequence length="157" mass="19002">AEPVEHNKKMIVREWDLGKIGQSSPPERDNRYDEKNREKERKIRKDKPHRSRSASPHDVSVRKVKKKEEDAPAKLLDDLFRKTKTTPCIYWLPLTAEQIVVKEEMRRKHMAEHERRMAEMRKAERERERVRAQQRQQRRVSEREKRRRRSGSGSLKK</sequence>
<feature type="region of interest" description="Disordered" evidence="1">
    <location>
        <begin position="111"/>
        <end position="157"/>
    </location>
</feature>
<dbReference type="InterPro" id="IPR052793">
    <property type="entry name" value="EJC-associated_protein"/>
</dbReference>
<feature type="compositionally biased region" description="Basic residues" evidence="1">
    <location>
        <begin position="145"/>
        <end position="157"/>
    </location>
</feature>
<feature type="region of interest" description="Disordered" evidence="1">
    <location>
        <begin position="15"/>
        <end position="72"/>
    </location>
</feature>
<reference evidence="2" key="1">
    <citation type="journal article" date="2006" name="Mol. Biol. Evol.">
        <title>Molecular evolution of seminal proteins in field crickets.</title>
        <authorList>
            <person name="Andres J.A."/>
            <person name="Maroja L.S."/>
            <person name="Bogdanowicz S.M."/>
            <person name="Swanson W.J."/>
            <person name="Harrison R.G."/>
        </authorList>
    </citation>
    <scope>NUCLEOTIDE SEQUENCE</scope>
</reference>